<sequence>MTRAVFFNEASNLIKRIKSKELLSLTVMTREKVLFEGEAKAVSSINEIGAFSVLPQHANFVSVVKDFLTVIKPNGETVTFQTKTGLLKIWENEARVFLDVLEPVKII</sequence>
<organism evidence="3 4">
    <name type="scientific">Candidatus Shapirobacteria bacterium CG09_land_8_20_14_0_10_39_12</name>
    <dbReference type="NCBI Taxonomy" id="1974885"/>
    <lineage>
        <taxon>Bacteria</taxon>
        <taxon>Candidatus Shapironibacteriota</taxon>
    </lineage>
</organism>
<evidence type="ECO:0000256" key="1">
    <source>
        <dbReference type="ARBA" id="ARBA00023196"/>
    </source>
</evidence>
<dbReference type="EMBL" id="PEZI01000035">
    <property type="protein sequence ID" value="PIS14639.1"/>
    <property type="molecule type" value="Genomic_DNA"/>
</dbReference>
<dbReference type="Pfam" id="PF02823">
    <property type="entry name" value="ATP-synt_DE_N"/>
    <property type="match status" value="1"/>
</dbReference>
<dbReference type="GO" id="GO:0045259">
    <property type="term" value="C:proton-transporting ATP synthase complex"/>
    <property type="evidence" value="ECO:0007669"/>
    <property type="project" value="UniProtKB-KW"/>
</dbReference>
<evidence type="ECO:0000313" key="3">
    <source>
        <dbReference type="EMBL" id="PIS14639.1"/>
    </source>
</evidence>
<accession>A0A2H0WRV1</accession>
<dbReference type="Gene3D" id="2.60.15.10">
    <property type="entry name" value="F0F1 ATP synthase delta/epsilon subunit, N-terminal"/>
    <property type="match status" value="1"/>
</dbReference>
<evidence type="ECO:0000313" key="4">
    <source>
        <dbReference type="Proteomes" id="UP000230775"/>
    </source>
</evidence>
<feature type="domain" description="ATP synthase F1 complex delta/epsilon subunit N-terminal" evidence="2">
    <location>
        <begin position="23"/>
        <end position="98"/>
    </location>
</feature>
<keyword evidence="1" id="KW-0139">CF(1)</keyword>
<dbReference type="InterPro" id="IPR036771">
    <property type="entry name" value="ATPsynth_dsu/esu_N"/>
</dbReference>
<proteinExistence type="predicted"/>
<keyword evidence="1" id="KW-0066">ATP synthesis</keyword>
<dbReference type="Proteomes" id="UP000230775">
    <property type="component" value="Unassembled WGS sequence"/>
</dbReference>
<dbReference type="AlphaFoldDB" id="A0A2H0WRV1"/>
<evidence type="ECO:0000259" key="2">
    <source>
        <dbReference type="Pfam" id="PF02823"/>
    </source>
</evidence>
<dbReference type="InterPro" id="IPR020546">
    <property type="entry name" value="ATP_synth_F1_dsu/esu_N"/>
</dbReference>
<gene>
    <name evidence="3" type="ORF">COT64_01570</name>
</gene>
<name>A0A2H0WRV1_9BACT</name>
<reference evidence="4" key="1">
    <citation type="submission" date="2017-09" db="EMBL/GenBank/DDBJ databases">
        <title>Depth-based differentiation of microbial function through sediment-hosted aquifers and enrichment of novel symbionts in the deep terrestrial subsurface.</title>
        <authorList>
            <person name="Probst A.J."/>
            <person name="Ladd B."/>
            <person name="Jarett J.K."/>
            <person name="Geller-Mcgrath D.E."/>
            <person name="Sieber C.M.K."/>
            <person name="Emerson J.B."/>
            <person name="Anantharaman K."/>
            <person name="Thomas B.C."/>
            <person name="Malmstrom R."/>
            <person name="Stieglmeier M."/>
            <person name="Klingl A."/>
            <person name="Woyke T."/>
            <person name="Ryan C.M."/>
            <person name="Banfield J.F."/>
        </authorList>
    </citation>
    <scope>NUCLEOTIDE SEQUENCE [LARGE SCALE GENOMIC DNA]</scope>
</reference>
<dbReference type="GO" id="GO:0015986">
    <property type="term" value="P:proton motive force-driven ATP synthesis"/>
    <property type="evidence" value="ECO:0007669"/>
    <property type="project" value="InterPro"/>
</dbReference>
<comment type="caution">
    <text evidence="3">The sequence shown here is derived from an EMBL/GenBank/DDBJ whole genome shotgun (WGS) entry which is preliminary data.</text>
</comment>
<protein>
    <recommendedName>
        <fullName evidence="2">ATP synthase F1 complex delta/epsilon subunit N-terminal domain-containing protein</fullName>
    </recommendedName>
</protein>
<dbReference type="SUPFAM" id="SSF51344">
    <property type="entry name" value="Epsilon subunit of F1F0-ATP synthase N-terminal domain"/>
    <property type="match status" value="1"/>
</dbReference>